<name>A0A1Y5TFG9_9RHOB</name>
<reference evidence="7 8" key="1">
    <citation type="submission" date="2017-03" db="EMBL/GenBank/DDBJ databases">
        <authorList>
            <person name="Afonso C.L."/>
            <person name="Miller P.J."/>
            <person name="Scott M.A."/>
            <person name="Spackman E."/>
            <person name="Goraichik I."/>
            <person name="Dimitrov K.M."/>
            <person name="Suarez D.L."/>
            <person name="Swayne D.E."/>
        </authorList>
    </citation>
    <scope>NUCLEOTIDE SEQUENCE [LARGE SCALE GENOMIC DNA]</scope>
    <source>
        <strain evidence="7 8">CECT 8620</strain>
    </source>
</reference>
<evidence type="ECO:0000313" key="7">
    <source>
        <dbReference type="EMBL" id="SLN59100.1"/>
    </source>
</evidence>
<dbReference type="GO" id="GO:0005886">
    <property type="term" value="C:plasma membrane"/>
    <property type="evidence" value="ECO:0007669"/>
    <property type="project" value="UniProtKB-SubCell"/>
</dbReference>
<dbReference type="PIRSF" id="PIRSF035875">
    <property type="entry name" value="RNase_BN"/>
    <property type="match status" value="1"/>
</dbReference>
<feature type="transmembrane region" description="Helical" evidence="6">
    <location>
        <begin position="137"/>
        <end position="170"/>
    </location>
</feature>
<evidence type="ECO:0000256" key="1">
    <source>
        <dbReference type="ARBA" id="ARBA00004651"/>
    </source>
</evidence>
<comment type="subcellular location">
    <subcellularLocation>
        <location evidence="1">Cell membrane</location>
        <topology evidence="1">Multi-pass membrane protein</topology>
    </subcellularLocation>
</comment>
<gene>
    <name evidence="7" type="ORF">AQS8620_02625</name>
</gene>
<evidence type="ECO:0000256" key="6">
    <source>
        <dbReference type="SAM" id="Phobius"/>
    </source>
</evidence>
<dbReference type="NCBIfam" id="TIGR00765">
    <property type="entry name" value="yihY_not_rbn"/>
    <property type="match status" value="1"/>
</dbReference>
<evidence type="ECO:0000256" key="3">
    <source>
        <dbReference type="ARBA" id="ARBA00022692"/>
    </source>
</evidence>
<proteinExistence type="predicted"/>
<keyword evidence="3 6" id="KW-0812">Transmembrane</keyword>
<feature type="transmembrane region" description="Helical" evidence="6">
    <location>
        <begin position="33"/>
        <end position="60"/>
    </location>
</feature>
<dbReference type="InterPro" id="IPR017039">
    <property type="entry name" value="Virul_fac_BrkB"/>
</dbReference>
<protein>
    <submittedName>
        <fullName evidence="7">Uncharacterized protein</fullName>
    </submittedName>
</protein>
<keyword evidence="2" id="KW-1003">Cell membrane</keyword>
<dbReference type="EMBL" id="FWFS01000010">
    <property type="protein sequence ID" value="SLN59100.1"/>
    <property type="molecule type" value="Genomic_DNA"/>
</dbReference>
<feature type="transmembrane region" description="Helical" evidence="6">
    <location>
        <begin position="182"/>
        <end position="205"/>
    </location>
</feature>
<keyword evidence="8" id="KW-1185">Reference proteome</keyword>
<dbReference type="PANTHER" id="PTHR30213:SF0">
    <property type="entry name" value="UPF0761 MEMBRANE PROTEIN YIHY"/>
    <property type="match status" value="1"/>
</dbReference>
<evidence type="ECO:0000256" key="5">
    <source>
        <dbReference type="ARBA" id="ARBA00023136"/>
    </source>
</evidence>
<evidence type="ECO:0000256" key="4">
    <source>
        <dbReference type="ARBA" id="ARBA00022989"/>
    </source>
</evidence>
<feature type="transmembrane region" description="Helical" evidence="6">
    <location>
        <begin position="255"/>
        <end position="277"/>
    </location>
</feature>
<sequence>MSSQRSPLFSRVKTVKNQAVTLWEALSQDRVSLVAAGVAFYALLSIFPALSALLAVAGLVMDPARVNELMQGATNFIPPQAASIIHDQATAVAGSDAAGLSFALAVSLALAMYSASKGVQSLIQGLNIVFHRTENRGFVVLMFTRLALTAAVIFGLLLGLLSTTLVPILLSVFNFGSLTETLVSLGNLALMLAFTALGLSILFRFGPDRAHPMEHRGFYGITVGTVTGAVGWVVGSALFAYYVSNFGSYNESFGSIAGVVVLLMWLWLSAYIILIAAEIDAIRARGAEGVTKDR</sequence>
<keyword evidence="4 6" id="KW-1133">Transmembrane helix</keyword>
<evidence type="ECO:0000256" key="2">
    <source>
        <dbReference type="ARBA" id="ARBA00022475"/>
    </source>
</evidence>
<organism evidence="7 8">
    <name type="scientific">Aquimixticola soesokkakensis</name>
    <dbReference type="NCBI Taxonomy" id="1519096"/>
    <lineage>
        <taxon>Bacteria</taxon>
        <taxon>Pseudomonadati</taxon>
        <taxon>Pseudomonadota</taxon>
        <taxon>Alphaproteobacteria</taxon>
        <taxon>Rhodobacterales</taxon>
        <taxon>Paracoccaceae</taxon>
        <taxon>Aquimixticola</taxon>
    </lineage>
</organism>
<dbReference type="PANTHER" id="PTHR30213">
    <property type="entry name" value="INNER MEMBRANE PROTEIN YHJD"/>
    <property type="match status" value="1"/>
</dbReference>
<feature type="transmembrane region" description="Helical" evidence="6">
    <location>
        <begin position="217"/>
        <end position="243"/>
    </location>
</feature>
<accession>A0A1Y5TFG9</accession>
<dbReference type="Pfam" id="PF03631">
    <property type="entry name" value="Virul_fac_BrkB"/>
    <property type="match status" value="1"/>
</dbReference>
<keyword evidence="5 6" id="KW-0472">Membrane</keyword>
<dbReference type="AlphaFoldDB" id="A0A1Y5TFG9"/>
<evidence type="ECO:0000313" key="8">
    <source>
        <dbReference type="Proteomes" id="UP000193862"/>
    </source>
</evidence>
<dbReference type="Proteomes" id="UP000193862">
    <property type="component" value="Unassembled WGS sequence"/>
</dbReference>